<feature type="domain" description="Carboxymuconolactone decarboxylase-like" evidence="2">
    <location>
        <begin position="21"/>
        <end position="102"/>
    </location>
</feature>
<evidence type="ECO:0000259" key="2">
    <source>
        <dbReference type="Pfam" id="PF02627"/>
    </source>
</evidence>
<dbReference type="EMBL" id="SIRE01000020">
    <property type="protein sequence ID" value="TBL73948.1"/>
    <property type="molecule type" value="Genomic_DNA"/>
</dbReference>
<feature type="compositionally biased region" description="Polar residues" evidence="1">
    <location>
        <begin position="118"/>
        <end position="129"/>
    </location>
</feature>
<comment type="caution">
    <text evidence="3">The sequence shown here is derived from an EMBL/GenBank/DDBJ whole genome shotgun (WGS) entry which is preliminary data.</text>
</comment>
<dbReference type="PANTHER" id="PTHR33930:SF2">
    <property type="entry name" value="BLR3452 PROTEIN"/>
    <property type="match status" value="1"/>
</dbReference>
<dbReference type="Proteomes" id="UP000293142">
    <property type="component" value="Unassembled WGS sequence"/>
</dbReference>
<dbReference type="NCBIfam" id="TIGR00778">
    <property type="entry name" value="ahpD_dom"/>
    <property type="match status" value="1"/>
</dbReference>
<keyword evidence="4" id="KW-1185">Reference proteome</keyword>
<evidence type="ECO:0000313" key="3">
    <source>
        <dbReference type="EMBL" id="TBL73948.1"/>
    </source>
</evidence>
<dbReference type="Gene3D" id="1.20.1290.10">
    <property type="entry name" value="AhpD-like"/>
    <property type="match status" value="1"/>
</dbReference>
<proteinExistence type="predicted"/>
<organism evidence="3 4">
    <name type="scientific">Paenibacillus thalictri</name>
    <dbReference type="NCBI Taxonomy" id="2527873"/>
    <lineage>
        <taxon>Bacteria</taxon>
        <taxon>Bacillati</taxon>
        <taxon>Bacillota</taxon>
        <taxon>Bacilli</taxon>
        <taxon>Bacillales</taxon>
        <taxon>Paenibacillaceae</taxon>
        <taxon>Paenibacillus</taxon>
    </lineage>
</organism>
<reference evidence="3 4" key="1">
    <citation type="submission" date="2019-02" db="EMBL/GenBank/DDBJ databases">
        <title>Paenibacillus sp. nov., isolated from surface-sterilized tissue of Thalictrum simplex L.</title>
        <authorList>
            <person name="Tuo L."/>
        </authorList>
    </citation>
    <scope>NUCLEOTIDE SEQUENCE [LARGE SCALE GENOMIC DNA]</scope>
    <source>
        <strain evidence="3 4">N2SHLJ1</strain>
    </source>
</reference>
<protein>
    <submittedName>
        <fullName evidence="3">Carboxymuconolactone decarboxylase family protein</fullName>
    </submittedName>
</protein>
<dbReference type="GO" id="GO:0051920">
    <property type="term" value="F:peroxiredoxin activity"/>
    <property type="evidence" value="ECO:0007669"/>
    <property type="project" value="InterPro"/>
</dbReference>
<accession>A0A4Q9DK55</accession>
<dbReference type="InterPro" id="IPR029032">
    <property type="entry name" value="AhpD-like"/>
</dbReference>
<name>A0A4Q9DK55_9BACL</name>
<dbReference type="OrthoDB" id="9806086at2"/>
<evidence type="ECO:0000256" key="1">
    <source>
        <dbReference type="SAM" id="MobiDB-lite"/>
    </source>
</evidence>
<dbReference type="SUPFAM" id="SSF69118">
    <property type="entry name" value="AhpD-like"/>
    <property type="match status" value="1"/>
</dbReference>
<sequence length="137" mass="14579">MTHYYDRSNLTRIPDLMKLAPQAASSFLAFEQEVYHGSNVIPPKIKELIAVAVAHVTGCPYCIDVHVQKCKKHGGTQEEIVSAVMIAASTRAGAVLSHATHAIIAYENALGRAEAAEEQTSVSPGSPGQTAAPDCFC</sequence>
<dbReference type="Pfam" id="PF02627">
    <property type="entry name" value="CMD"/>
    <property type="match status" value="1"/>
</dbReference>
<dbReference type="PANTHER" id="PTHR33930">
    <property type="entry name" value="ALKYL HYDROPEROXIDE REDUCTASE AHPD"/>
    <property type="match status" value="1"/>
</dbReference>
<dbReference type="RefSeq" id="WP_131016355.1">
    <property type="nucleotide sequence ID" value="NZ_SIRE01000020.1"/>
</dbReference>
<feature type="region of interest" description="Disordered" evidence="1">
    <location>
        <begin position="116"/>
        <end position="137"/>
    </location>
</feature>
<evidence type="ECO:0000313" key="4">
    <source>
        <dbReference type="Proteomes" id="UP000293142"/>
    </source>
</evidence>
<dbReference type="InterPro" id="IPR003779">
    <property type="entry name" value="CMD-like"/>
</dbReference>
<dbReference type="AlphaFoldDB" id="A0A4Q9DK55"/>
<gene>
    <name evidence="3" type="ORF">EYB31_25980</name>
</gene>
<dbReference type="InterPro" id="IPR004675">
    <property type="entry name" value="AhpD_core"/>
</dbReference>